<dbReference type="Gene3D" id="1.10.10.10">
    <property type="entry name" value="Winged helix-like DNA-binding domain superfamily/Winged helix DNA-binding domain"/>
    <property type="match status" value="1"/>
</dbReference>
<dbReference type="STRING" id="633147.Olsu_0340"/>
<dbReference type="SMART" id="SM00418">
    <property type="entry name" value="HTH_ARSR"/>
    <property type="match status" value="1"/>
</dbReference>
<reference evidence="2 3" key="1">
    <citation type="journal article" date="2010" name="Stand. Genomic Sci.">
        <title>Complete genome sequence of Olsenella uli type strain (VPI D76D-27C).</title>
        <authorList>
            <person name="Goker M."/>
            <person name="Held B."/>
            <person name="Lucas S."/>
            <person name="Nolan M."/>
            <person name="Yasawong M."/>
            <person name="Glavina Del Rio T."/>
            <person name="Tice H."/>
            <person name="Cheng J.F."/>
            <person name="Bruce D."/>
            <person name="Detter J.C."/>
            <person name="Tapia R."/>
            <person name="Han C."/>
            <person name="Goodwin L."/>
            <person name="Pitluck S."/>
            <person name="Liolios K."/>
            <person name="Ivanova N."/>
            <person name="Mavromatis K."/>
            <person name="Mikhailova N."/>
            <person name="Pati A."/>
            <person name="Chen A."/>
            <person name="Palaniappan K."/>
            <person name="Land M."/>
            <person name="Hauser L."/>
            <person name="Chang Y.J."/>
            <person name="Jeffries C.D."/>
            <person name="Rohde M."/>
            <person name="Sikorski J."/>
            <person name="Pukall R."/>
            <person name="Woyke T."/>
            <person name="Bristow J."/>
            <person name="Eisen J.A."/>
            <person name="Markowitz V."/>
            <person name="Hugenholtz P."/>
            <person name="Kyrpides N.C."/>
            <person name="Klenk H.P."/>
            <person name="Lapidus A."/>
        </authorList>
    </citation>
    <scope>NUCLEOTIDE SEQUENCE [LARGE SCALE GENOMIC DNA]</scope>
    <source>
        <strain evidence="3">ATCC 49627 / DSM 7084 / CIP 109912 / JCM 12494 / NCIMB 702895 / VPI D76D-27C</strain>
    </source>
</reference>
<dbReference type="GeneID" id="78511801"/>
<dbReference type="InterPro" id="IPR011991">
    <property type="entry name" value="ArsR-like_HTH"/>
</dbReference>
<dbReference type="InterPro" id="IPR001845">
    <property type="entry name" value="HTH_ArsR_DNA-bd_dom"/>
</dbReference>
<dbReference type="PRINTS" id="PR00778">
    <property type="entry name" value="HTHARSR"/>
</dbReference>
<dbReference type="Proteomes" id="UP000000333">
    <property type="component" value="Chromosome"/>
</dbReference>
<evidence type="ECO:0000259" key="1">
    <source>
        <dbReference type="SMART" id="SM00418"/>
    </source>
</evidence>
<evidence type="ECO:0000313" key="2">
    <source>
        <dbReference type="EMBL" id="ADK67464.1"/>
    </source>
</evidence>
<dbReference type="InterPro" id="IPR036390">
    <property type="entry name" value="WH_DNA-bd_sf"/>
</dbReference>
<proteinExistence type="predicted"/>
<dbReference type="Pfam" id="PF12840">
    <property type="entry name" value="HTH_20"/>
    <property type="match status" value="1"/>
</dbReference>
<dbReference type="HOGENOM" id="CLU_087580_2_1_11"/>
<dbReference type="KEGG" id="ols:Olsu_0340"/>
<keyword evidence="3" id="KW-1185">Reference proteome</keyword>
<protein>
    <submittedName>
        <fullName evidence="2">Transcriptional regulator, ArsR family</fullName>
    </submittedName>
</protein>
<accession>E1QYK0</accession>
<dbReference type="eggNOG" id="COG0640">
    <property type="taxonomic scope" value="Bacteria"/>
</dbReference>
<dbReference type="OrthoDB" id="7945987at2"/>
<feature type="domain" description="HTH arsR-type" evidence="1">
    <location>
        <begin position="12"/>
        <end position="84"/>
    </location>
</feature>
<dbReference type="GO" id="GO:0003700">
    <property type="term" value="F:DNA-binding transcription factor activity"/>
    <property type="evidence" value="ECO:0007669"/>
    <property type="project" value="InterPro"/>
</dbReference>
<gene>
    <name evidence="2" type="ordered locus">Olsu_0340</name>
</gene>
<organism evidence="2 3">
    <name type="scientific">Olsenella uli (strain ATCC 49627 / DSM 7084 / CCUG 31166 / CIP 109912 / JCM 12494 / LMG 11480 / NCIMB 702895 / VPI D76D-27C)</name>
    <name type="common">Lactobacillus uli</name>
    <dbReference type="NCBI Taxonomy" id="633147"/>
    <lineage>
        <taxon>Bacteria</taxon>
        <taxon>Bacillati</taxon>
        <taxon>Actinomycetota</taxon>
        <taxon>Coriobacteriia</taxon>
        <taxon>Coriobacteriales</taxon>
        <taxon>Atopobiaceae</taxon>
        <taxon>Olsenella</taxon>
    </lineage>
</organism>
<dbReference type="CDD" id="cd00090">
    <property type="entry name" value="HTH_ARSR"/>
    <property type="match status" value="1"/>
</dbReference>
<dbReference type="RefSeq" id="WP_013251216.1">
    <property type="nucleotide sequence ID" value="NC_014363.1"/>
</dbReference>
<evidence type="ECO:0000313" key="3">
    <source>
        <dbReference type="Proteomes" id="UP000000333"/>
    </source>
</evidence>
<dbReference type="EMBL" id="CP002106">
    <property type="protein sequence ID" value="ADK67464.1"/>
    <property type="molecule type" value="Genomic_DNA"/>
</dbReference>
<sequence>MREGVERITDLSSLRVLSNPDRMRVLALLRNQGEQTVGEICEAIGLAPGSASYHLRRLAEVGLAEKLDEKHADKRQSWWQATSAATLIDGGAKDDTSRDVQVGLRQATARSYAEAYSRYLSACAEIGEEWMRCEVGFDSVLRMTPEEARSMGDELSAVVDRWCKRCANRSEADGRKVLVTIQGYPWIP</sequence>
<dbReference type="InterPro" id="IPR036388">
    <property type="entry name" value="WH-like_DNA-bd_sf"/>
</dbReference>
<name>E1QYK0_OLSUV</name>
<dbReference type="SUPFAM" id="SSF46785">
    <property type="entry name" value="Winged helix' DNA-binding domain"/>
    <property type="match status" value="1"/>
</dbReference>
<dbReference type="AlphaFoldDB" id="E1QYK0"/>